<dbReference type="InterPro" id="IPR012677">
    <property type="entry name" value="Nucleotide-bd_a/b_plait_sf"/>
</dbReference>
<dbReference type="PROSITE" id="PS51194">
    <property type="entry name" value="HELICASE_CTER"/>
    <property type="match status" value="1"/>
</dbReference>
<dbReference type="PROSITE" id="PS00039">
    <property type="entry name" value="DEAD_ATP_HELICASE"/>
    <property type="match status" value="1"/>
</dbReference>
<gene>
    <name evidence="9" type="ORF">EVA_07804</name>
</gene>
<organism evidence="9">
    <name type="scientific">gut metagenome</name>
    <dbReference type="NCBI Taxonomy" id="749906"/>
    <lineage>
        <taxon>unclassified sequences</taxon>
        <taxon>metagenomes</taxon>
        <taxon>organismal metagenomes</taxon>
    </lineage>
</organism>
<dbReference type="Gene3D" id="3.30.70.330">
    <property type="match status" value="1"/>
</dbReference>
<dbReference type="SUPFAM" id="SSF52540">
    <property type="entry name" value="P-loop containing nucleoside triphosphate hydrolases"/>
    <property type="match status" value="1"/>
</dbReference>
<keyword evidence="1" id="KW-0547">Nucleotide-binding</keyword>
<dbReference type="CDD" id="cd12252">
    <property type="entry name" value="RRM_DbpA"/>
    <property type="match status" value="1"/>
</dbReference>
<dbReference type="CDD" id="cd18787">
    <property type="entry name" value="SF2_C_DEAD"/>
    <property type="match status" value="1"/>
</dbReference>
<dbReference type="InterPro" id="IPR044742">
    <property type="entry name" value="DEAD/DEAH_RhlB"/>
</dbReference>
<accession>J9G9Z6</accession>
<dbReference type="EMBL" id="AMCI01001924">
    <property type="protein sequence ID" value="EJX04092.1"/>
    <property type="molecule type" value="Genomic_DNA"/>
</dbReference>
<evidence type="ECO:0000256" key="3">
    <source>
        <dbReference type="ARBA" id="ARBA00022806"/>
    </source>
</evidence>
<dbReference type="InterPro" id="IPR050079">
    <property type="entry name" value="DEAD_box_RNA_helicase"/>
</dbReference>
<dbReference type="InterPro" id="IPR005580">
    <property type="entry name" value="DbpA/CsdA_RNA-bd_dom"/>
</dbReference>
<dbReference type="Gene3D" id="3.40.50.300">
    <property type="entry name" value="P-loop containing nucleotide triphosphate hydrolases"/>
    <property type="match status" value="2"/>
</dbReference>
<name>J9G9Z6_9ZZZZ</name>
<dbReference type="PANTHER" id="PTHR47959">
    <property type="entry name" value="ATP-DEPENDENT RNA HELICASE RHLE-RELATED"/>
    <property type="match status" value="1"/>
</dbReference>
<dbReference type="Pfam" id="PF00270">
    <property type="entry name" value="DEAD"/>
    <property type="match status" value="1"/>
</dbReference>
<evidence type="ECO:0000313" key="9">
    <source>
        <dbReference type="EMBL" id="EJX04092.1"/>
    </source>
</evidence>
<dbReference type="InterPro" id="IPR000629">
    <property type="entry name" value="RNA-helicase_DEAD-box_CS"/>
</dbReference>
<dbReference type="GO" id="GO:0003676">
    <property type="term" value="F:nucleic acid binding"/>
    <property type="evidence" value="ECO:0007669"/>
    <property type="project" value="InterPro"/>
</dbReference>
<evidence type="ECO:0000256" key="5">
    <source>
        <dbReference type="SAM" id="MobiDB-lite"/>
    </source>
</evidence>
<keyword evidence="2" id="KW-0378">Hydrolase</keyword>
<feature type="region of interest" description="Disordered" evidence="5">
    <location>
        <begin position="617"/>
        <end position="653"/>
    </location>
</feature>
<protein>
    <submittedName>
        <fullName evidence="9">DEAD/DEAH box helicase domain-containing protein</fullName>
    </submittedName>
</protein>
<evidence type="ECO:0000256" key="2">
    <source>
        <dbReference type="ARBA" id="ARBA00022801"/>
    </source>
</evidence>
<dbReference type="PROSITE" id="PS51195">
    <property type="entry name" value="Q_MOTIF"/>
    <property type="match status" value="1"/>
</dbReference>
<dbReference type="InterPro" id="IPR014014">
    <property type="entry name" value="RNA_helicase_DEAD_Q_motif"/>
</dbReference>
<dbReference type="PANTHER" id="PTHR47959:SF13">
    <property type="entry name" value="ATP-DEPENDENT RNA HELICASE RHLE"/>
    <property type="match status" value="1"/>
</dbReference>
<feature type="region of interest" description="Disordered" evidence="5">
    <location>
        <begin position="477"/>
        <end position="506"/>
    </location>
</feature>
<feature type="domain" description="DEAD-box RNA helicase Q" evidence="8">
    <location>
        <begin position="38"/>
        <end position="66"/>
    </location>
</feature>
<dbReference type="InterPro" id="IPR011545">
    <property type="entry name" value="DEAD/DEAH_box_helicase_dom"/>
</dbReference>
<evidence type="ECO:0000256" key="4">
    <source>
        <dbReference type="ARBA" id="ARBA00022840"/>
    </source>
</evidence>
<dbReference type="GO" id="GO:0005524">
    <property type="term" value="F:ATP binding"/>
    <property type="evidence" value="ECO:0007669"/>
    <property type="project" value="UniProtKB-KW"/>
</dbReference>
<proteinExistence type="predicted"/>
<dbReference type="InterPro" id="IPR027417">
    <property type="entry name" value="P-loop_NTPase"/>
</dbReference>
<dbReference type="GO" id="GO:0005829">
    <property type="term" value="C:cytosol"/>
    <property type="evidence" value="ECO:0007669"/>
    <property type="project" value="TreeGrafter"/>
</dbReference>
<keyword evidence="4" id="KW-0067">ATP-binding</keyword>
<reference evidence="9" key="1">
    <citation type="journal article" date="2012" name="PLoS ONE">
        <title>Gene sets for utilization of primary and secondary nutrition supplies in the distal gut of endangered iberian lynx.</title>
        <authorList>
            <person name="Alcaide M."/>
            <person name="Messina E."/>
            <person name="Richter M."/>
            <person name="Bargiela R."/>
            <person name="Peplies J."/>
            <person name="Huws S.A."/>
            <person name="Newbold C.J."/>
            <person name="Golyshin P.N."/>
            <person name="Simon M.A."/>
            <person name="Lopez G."/>
            <person name="Yakimov M.M."/>
            <person name="Ferrer M."/>
        </authorList>
    </citation>
    <scope>NUCLEOTIDE SEQUENCE</scope>
</reference>
<dbReference type="SMART" id="SM00487">
    <property type="entry name" value="DEXDc"/>
    <property type="match status" value="1"/>
</dbReference>
<evidence type="ECO:0000259" key="7">
    <source>
        <dbReference type="PROSITE" id="PS51194"/>
    </source>
</evidence>
<feature type="domain" description="Helicase ATP-binding" evidence="6">
    <location>
        <begin position="70"/>
        <end position="241"/>
    </location>
</feature>
<dbReference type="InterPro" id="IPR001650">
    <property type="entry name" value="Helicase_C-like"/>
</dbReference>
<sequence length="653" mass="74311">MYPLFSTFFRQKPSKRRFCRTFAPWSKVAPYQFPFILKTFEELGVSEVIRRAISEMGYESPMPVQEEVIPYLLGVGNDVIALAQTGTGKTAAFGLPVLQKVNPKDKRTQAVILSPTRELCLQIAGDLKEYSRYIDDLHVLAVYGGSSIESQIRALKKGAQVIVATPGRLIDLMNRGVAKLDAVENVVLDEADEMLNMGFTESIDAILAGVPAERNTLLFSATMGKEIERIAKSYLHDYKEIVVGSRNEGAEKVNHIYYLVHAKDKYVALKRVVDYYPRIYGIIFCRTRIETQEVADQLIRDGYNAEALHGDLSQAQRDLTMQKFRQHHTQLLVATDVAARGLDVEDLTHVINYGLPDDVENYTHRSGRTGRAGKRGTSISIIHLREKGKVRIIEKVIGKKFEAGVLPEPQEICTKQLYKVMDELECIQVNETEIAPFLPEVFRKLEWLTKEDLIKRVVSREFGHFLRYYANAPVIDQPTDRRGNSGKETEGKSRRERRRKEDGNPQAEEGYTRLFINLGKRDNFYAREIINLVNRYVHDSNMEIGRIDLTANCSFFEVPNEDAALVLSKMKRAKVGDRKVVVDFADREEGSASAKSARKSRRGKTYAEAADARQLKAGWKSEKKARKGSKKSSANEFEVPRKRKKDDWHQFFE</sequence>
<dbReference type="GO" id="GO:0003724">
    <property type="term" value="F:RNA helicase activity"/>
    <property type="evidence" value="ECO:0007669"/>
    <property type="project" value="InterPro"/>
</dbReference>
<dbReference type="GO" id="GO:0016787">
    <property type="term" value="F:hydrolase activity"/>
    <property type="evidence" value="ECO:0007669"/>
    <property type="project" value="UniProtKB-KW"/>
</dbReference>
<dbReference type="PROSITE" id="PS51192">
    <property type="entry name" value="HELICASE_ATP_BIND_1"/>
    <property type="match status" value="1"/>
</dbReference>
<dbReference type="Pfam" id="PF00271">
    <property type="entry name" value="Helicase_C"/>
    <property type="match status" value="1"/>
</dbReference>
<dbReference type="InterPro" id="IPR014001">
    <property type="entry name" value="Helicase_ATP-bd"/>
</dbReference>
<keyword evidence="3 9" id="KW-0347">Helicase</keyword>
<evidence type="ECO:0000259" key="8">
    <source>
        <dbReference type="PROSITE" id="PS51195"/>
    </source>
</evidence>
<dbReference type="AlphaFoldDB" id="J9G9Z6"/>
<dbReference type="Pfam" id="PF03880">
    <property type="entry name" value="DbpA"/>
    <property type="match status" value="1"/>
</dbReference>
<feature type="domain" description="Helicase C-terminal" evidence="7">
    <location>
        <begin position="271"/>
        <end position="413"/>
    </location>
</feature>
<dbReference type="CDD" id="cd00268">
    <property type="entry name" value="DEADc"/>
    <property type="match status" value="1"/>
</dbReference>
<dbReference type="SMART" id="SM00490">
    <property type="entry name" value="HELICc"/>
    <property type="match status" value="1"/>
</dbReference>
<evidence type="ECO:0000256" key="1">
    <source>
        <dbReference type="ARBA" id="ARBA00022741"/>
    </source>
</evidence>
<comment type="caution">
    <text evidence="9">The sequence shown here is derived from an EMBL/GenBank/DDBJ whole genome shotgun (WGS) entry which is preliminary data.</text>
</comment>
<feature type="compositionally biased region" description="Basic and acidic residues" evidence="5">
    <location>
        <begin position="478"/>
        <end position="503"/>
    </location>
</feature>
<evidence type="ECO:0000259" key="6">
    <source>
        <dbReference type="PROSITE" id="PS51192"/>
    </source>
</evidence>